<reference evidence="2" key="1">
    <citation type="submission" date="2020-08" db="EMBL/GenBank/DDBJ databases">
        <title>Multicomponent nature underlies the extraordinary mechanical properties of spider dragline silk.</title>
        <authorList>
            <person name="Kono N."/>
            <person name="Nakamura H."/>
            <person name="Mori M."/>
            <person name="Yoshida Y."/>
            <person name="Ohtoshi R."/>
            <person name="Malay A.D."/>
            <person name="Moran D.A.P."/>
            <person name="Tomita M."/>
            <person name="Numata K."/>
            <person name="Arakawa K."/>
        </authorList>
    </citation>
    <scope>NUCLEOTIDE SEQUENCE</scope>
</reference>
<feature type="compositionally biased region" description="Polar residues" evidence="1">
    <location>
        <begin position="1"/>
        <end position="12"/>
    </location>
</feature>
<protein>
    <submittedName>
        <fullName evidence="2">Transposable element Tcb1 transposase</fullName>
    </submittedName>
</protein>
<feature type="region of interest" description="Disordered" evidence="1">
    <location>
        <begin position="1"/>
        <end position="21"/>
    </location>
</feature>
<dbReference type="Gene3D" id="3.30.420.10">
    <property type="entry name" value="Ribonuclease H-like superfamily/Ribonuclease H"/>
    <property type="match status" value="1"/>
</dbReference>
<gene>
    <name evidence="2" type="primary">X975_19738</name>
    <name evidence="2" type="ORF">TNCV_3503281</name>
</gene>
<dbReference type="Proteomes" id="UP000887159">
    <property type="component" value="Unassembled WGS sequence"/>
</dbReference>
<dbReference type="GO" id="GO:0003676">
    <property type="term" value="F:nucleic acid binding"/>
    <property type="evidence" value="ECO:0007669"/>
    <property type="project" value="InterPro"/>
</dbReference>
<evidence type="ECO:0000313" key="3">
    <source>
        <dbReference type="Proteomes" id="UP000887159"/>
    </source>
</evidence>
<dbReference type="InterPro" id="IPR036397">
    <property type="entry name" value="RNaseH_sf"/>
</dbReference>
<evidence type="ECO:0000256" key="1">
    <source>
        <dbReference type="SAM" id="MobiDB-lite"/>
    </source>
</evidence>
<keyword evidence="3" id="KW-1185">Reference proteome</keyword>
<accession>A0A8X6RV94</accession>
<comment type="caution">
    <text evidence="2">The sequence shown here is derived from an EMBL/GenBank/DDBJ whole genome shotgun (WGS) entry which is preliminary data.</text>
</comment>
<dbReference type="AlphaFoldDB" id="A0A8X6RV94"/>
<dbReference type="EMBL" id="BMAU01021233">
    <property type="protein sequence ID" value="GFY02447.1"/>
    <property type="molecule type" value="Genomic_DNA"/>
</dbReference>
<organism evidence="2 3">
    <name type="scientific">Trichonephila clavipes</name>
    <name type="common">Golden silk orbweaver</name>
    <name type="synonym">Nephila clavipes</name>
    <dbReference type="NCBI Taxonomy" id="2585209"/>
    <lineage>
        <taxon>Eukaryota</taxon>
        <taxon>Metazoa</taxon>
        <taxon>Ecdysozoa</taxon>
        <taxon>Arthropoda</taxon>
        <taxon>Chelicerata</taxon>
        <taxon>Arachnida</taxon>
        <taxon>Araneae</taxon>
        <taxon>Araneomorphae</taxon>
        <taxon>Entelegynae</taxon>
        <taxon>Araneoidea</taxon>
        <taxon>Nephilidae</taxon>
        <taxon>Trichonephila</taxon>
    </lineage>
</organism>
<name>A0A8X6RV94_TRICX</name>
<proteinExistence type="predicted"/>
<sequence length="158" mass="17580">MATPGSSFTRTPQGHEDNLGVRYHPRANTSQRYISGVLRSVALPLFRALRNPTFQQDNARPHVSGIVRAFLDTENVRLLSWSARSSDLSPIENVWSMAAQRLTPHHTPSFTGISLWVCQKHFSGVLENGQTNSTHTSCTVFILHKHVPASNKFLSVSC</sequence>
<evidence type="ECO:0000313" key="2">
    <source>
        <dbReference type="EMBL" id="GFY02447.1"/>
    </source>
</evidence>